<dbReference type="SUPFAM" id="SSF75708">
    <property type="entry name" value="Chemotaxis phosphatase CheZ"/>
    <property type="match status" value="1"/>
</dbReference>
<keyword evidence="6" id="KW-0283">Flagellar rotation</keyword>
<dbReference type="Gene3D" id="1.10.287.500">
    <property type="entry name" value="Helix hairpin bin"/>
    <property type="match status" value="1"/>
</dbReference>
<comment type="similarity">
    <text evidence="2">Belongs to the CheZ family.</text>
</comment>
<dbReference type="GO" id="GO:0050920">
    <property type="term" value="P:regulation of chemotaxis"/>
    <property type="evidence" value="ECO:0007669"/>
    <property type="project" value="InterPro"/>
</dbReference>
<evidence type="ECO:0000313" key="10">
    <source>
        <dbReference type="EMBL" id="MBK6972572.1"/>
    </source>
</evidence>
<keyword evidence="7 10" id="KW-0378">Hydrolase</keyword>
<keyword evidence="5" id="KW-0145">Chemotaxis</keyword>
<organism evidence="10 11">
    <name type="scientific">Candidatus Methylophosphatis roskildensis</name>
    <dbReference type="NCBI Taxonomy" id="2899263"/>
    <lineage>
        <taxon>Bacteria</taxon>
        <taxon>Pseudomonadati</taxon>
        <taxon>Pseudomonadota</taxon>
        <taxon>Betaproteobacteria</taxon>
        <taxon>Nitrosomonadales</taxon>
        <taxon>Sterolibacteriaceae</taxon>
        <taxon>Candidatus Methylophosphatis</taxon>
    </lineage>
</organism>
<evidence type="ECO:0000313" key="11">
    <source>
        <dbReference type="Proteomes" id="UP000807785"/>
    </source>
</evidence>
<accession>A0A9D7E7I7</accession>
<dbReference type="Pfam" id="PF04344">
    <property type="entry name" value="CheZ"/>
    <property type="match status" value="1"/>
</dbReference>
<sequence length="271" mass="29504">MAKTAFDESGDSEDLQALFDSIAAGSPKPKLEVVHPADSSGDCDELQALFDKASAEAAEGTPRAEAPNDHSCDVVFQKVGQMTRQLHDTLRELGYDKALQEAAHALPDATSRLLYVAQMTEQAASRVLNATDIAKPIQDGMHDRSSLLGEKWDQLYANRLPVEEFKLLAAETRAFLHDVPRQTAATNAQLMEIMMAQDFQDLTGQVIKKVVDLAQNLETQLLQVLIDTMPEQMRGEAGGSLKNGPVISAVGRKDVVTDQAQVDDLLESLGF</sequence>
<dbReference type="GO" id="GO:0097588">
    <property type="term" value="P:archaeal or bacterial-type flagellum-dependent cell motility"/>
    <property type="evidence" value="ECO:0007669"/>
    <property type="project" value="UniProtKB-KW"/>
</dbReference>
<reference evidence="10" key="1">
    <citation type="submission" date="2020-10" db="EMBL/GenBank/DDBJ databases">
        <title>Connecting structure to function with the recovery of over 1000 high-quality activated sludge metagenome-assembled genomes encoding full-length rRNA genes using long-read sequencing.</title>
        <authorList>
            <person name="Singleton C.M."/>
            <person name="Petriglieri F."/>
            <person name="Kristensen J.M."/>
            <person name="Kirkegaard R.H."/>
            <person name="Michaelsen T.Y."/>
            <person name="Andersen M.H."/>
            <person name="Karst S.M."/>
            <person name="Dueholm M.S."/>
            <person name="Nielsen P.H."/>
            <person name="Albertsen M."/>
        </authorList>
    </citation>
    <scope>NUCLEOTIDE SEQUENCE</scope>
    <source>
        <strain evidence="10">Bjer_18-Q3-R1-45_BAT3C.347</strain>
    </source>
</reference>
<evidence type="ECO:0000256" key="6">
    <source>
        <dbReference type="ARBA" id="ARBA00022779"/>
    </source>
</evidence>
<dbReference type="PANTHER" id="PTHR43693:SF1">
    <property type="entry name" value="PROTEIN PHOSPHATASE CHEZ"/>
    <property type="match status" value="1"/>
</dbReference>
<dbReference type="InterPro" id="IPR050992">
    <property type="entry name" value="CheZ_family_phosphatases"/>
</dbReference>
<dbReference type="GO" id="GO:0006935">
    <property type="term" value="P:chemotaxis"/>
    <property type="evidence" value="ECO:0007669"/>
    <property type="project" value="UniProtKB-KW"/>
</dbReference>
<keyword evidence="8" id="KW-0904">Protein phosphatase</keyword>
<evidence type="ECO:0000256" key="1">
    <source>
        <dbReference type="ARBA" id="ARBA00004496"/>
    </source>
</evidence>
<name>A0A9D7E7I7_9PROT</name>
<gene>
    <name evidence="10" type="primary">cheZ</name>
    <name evidence="10" type="ORF">IPH26_06345</name>
</gene>
<dbReference type="EMBL" id="JADJEV010000003">
    <property type="protein sequence ID" value="MBK6972572.1"/>
    <property type="molecule type" value="Genomic_DNA"/>
</dbReference>
<evidence type="ECO:0000256" key="7">
    <source>
        <dbReference type="ARBA" id="ARBA00022801"/>
    </source>
</evidence>
<comment type="caution">
    <text evidence="10">The sequence shown here is derived from an EMBL/GenBank/DDBJ whole genome shotgun (WGS) entry which is preliminary data.</text>
</comment>
<evidence type="ECO:0000256" key="5">
    <source>
        <dbReference type="ARBA" id="ARBA00022500"/>
    </source>
</evidence>
<dbReference type="GO" id="GO:0004721">
    <property type="term" value="F:phosphoprotein phosphatase activity"/>
    <property type="evidence" value="ECO:0007669"/>
    <property type="project" value="UniProtKB-KW"/>
</dbReference>
<evidence type="ECO:0000256" key="8">
    <source>
        <dbReference type="ARBA" id="ARBA00022912"/>
    </source>
</evidence>
<dbReference type="InterPro" id="IPR007439">
    <property type="entry name" value="Chemotax_Pase_CheZ"/>
</dbReference>
<evidence type="ECO:0000256" key="2">
    <source>
        <dbReference type="ARBA" id="ARBA00005908"/>
    </source>
</evidence>
<dbReference type="Proteomes" id="UP000807785">
    <property type="component" value="Unassembled WGS sequence"/>
</dbReference>
<dbReference type="GO" id="GO:0009288">
    <property type="term" value="C:bacterial-type flagellum"/>
    <property type="evidence" value="ECO:0007669"/>
    <property type="project" value="InterPro"/>
</dbReference>
<keyword evidence="4" id="KW-0963">Cytoplasm</keyword>
<dbReference type="AlphaFoldDB" id="A0A9D7E7I7"/>
<evidence type="ECO:0000256" key="4">
    <source>
        <dbReference type="ARBA" id="ARBA00022490"/>
    </source>
</evidence>
<protein>
    <recommendedName>
        <fullName evidence="3">Protein phosphatase CheZ</fullName>
    </recommendedName>
    <alternativeName>
        <fullName evidence="9">Chemotaxis protein CheZ</fullName>
    </alternativeName>
</protein>
<dbReference type="GO" id="GO:0005737">
    <property type="term" value="C:cytoplasm"/>
    <property type="evidence" value="ECO:0007669"/>
    <property type="project" value="UniProtKB-SubCell"/>
</dbReference>
<dbReference type="PANTHER" id="PTHR43693">
    <property type="entry name" value="PROTEIN PHOSPHATASE CHEZ"/>
    <property type="match status" value="1"/>
</dbReference>
<dbReference type="NCBIfam" id="NF008368">
    <property type="entry name" value="PRK11166.1"/>
    <property type="match status" value="1"/>
</dbReference>
<comment type="subcellular location">
    <subcellularLocation>
        <location evidence="1">Cytoplasm</location>
    </subcellularLocation>
</comment>
<proteinExistence type="inferred from homology"/>
<evidence type="ECO:0000256" key="9">
    <source>
        <dbReference type="ARBA" id="ARBA00029599"/>
    </source>
</evidence>
<evidence type="ECO:0000256" key="3">
    <source>
        <dbReference type="ARBA" id="ARBA00018484"/>
    </source>
</evidence>